<dbReference type="SUPFAM" id="SSF55729">
    <property type="entry name" value="Acyl-CoA N-acyltransferases (Nat)"/>
    <property type="match status" value="1"/>
</dbReference>
<dbReference type="EMBL" id="CP137624">
    <property type="protein sequence ID" value="WPK10723.1"/>
    <property type="molecule type" value="Genomic_DNA"/>
</dbReference>
<dbReference type="PROSITE" id="PS51186">
    <property type="entry name" value="GNAT"/>
    <property type="match status" value="1"/>
</dbReference>
<dbReference type="PANTHER" id="PTHR43415:SF3">
    <property type="entry name" value="GNAT-FAMILY ACETYLTRANSFERASE"/>
    <property type="match status" value="1"/>
</dbReference>
<evidence type="ECO:0000313" key="3">
    <source>
        <dbReference type="Proteomes" id="UP001322664"/>
    </source>
</evidence>
<gene>
    <name evidence="2" type="ORF">R6U77_12615</name>
</gene>
<proteinExistence type="predicted"/>
<sequence length="163" mass="18770">MNDIMLRPLKSEDFAYVLAWSKDPEFCAASGWEIEREEEELAAWWERCIHINNATFIRVGIEYQNKLIGYTDLAEIHNRQAEIGIAIGDRSLWGRGLGVAVVQQLIQYGMEQLHITTFLAETHATNIRAQKMLEKLGFKEISRIGSELYCGEETALIQYQYNI</sequence>
<feature type="domain" description="N-acetyltransferase" evidence="1">
    <location>
        <begin position="4"/>
        <end position="163"/>
    </location>
</feature>
<dbReference type="InterPro" id="IPR000182">
    <property type="entry name" value="GNAT_dom"/>
</dbReference>
<organism evidence="2 3">
    <name type="scientific">Lysinibacillus louembei</name>
    <dbReference type="NCBI Taxonomy" id="1470088"/>
    <lineage>
        <taxon>Bacteria</taxon>
        <taxon>Bacillati</taxon>
        <taxon>Bacillota</taxon>
        <taxon>Bacilli</taxon>
        <taxon>Bacillales</taxon>
        <taxon>Bacillaceae</taxon>
        <taxon>Lysinibacillus</taxon>
    </lineage>
</organism>
<evidence type="ECO:0000259" key="1">
    <source>
        <dbReference type="PROSITE" id="PS51186"/>
    </source>
</evidence>
<protein>
    <submittedName>
        <fullName evidence="2">GNAT family N-acetyltransferase</fullName>
    </submittedName>
</protein>
<dbReference type="InterPro" id="IPR016181">
    <property type="entry name" value="Acyl_CoA_acyltransferase"/>
</dbReference>
<keyword evidence="3" id="KW-1185">Reference proteome</keyword>
<reference evidence="2 3" key="1">
    <citation type="submission" date="2023-09" db="EMBL/GenBank/DDBJ databases">
        <authorList>
            <person name="Page C.A."/>
            <person name="Perez-Diaz I.M."/>
        </authorList>
    </citation>
    <scope>NUCLEOTIDE SEQUENCE [LARGE SCALE GENOMIC DNA]</scope>
    <source>
        <strain evidence="2 3">Ll15</strain>
    </source>
</reference>
<dbReference type="Proteomes" id="UP001322664">
    <property type="component" value="Chromosome"/>
</dbReference>
<dbReference type="Pfam" id="PF13302">
    <property type="entry name" value="Acetyltransf_3"/>
    <property type="match status" value="1"/>
</dbReference>
<accession>A0ABZ0RR77</accession>
<dbReference type="Gene3D" id="3.40.630.30">
    <property type="match status" value="1"/>
</dbReference>
<dbReference type="PANTHER" id="PTHR43415">
    <property type="entry name" value="SPERMIDINE N(1)-ACETYLTRANSFERASE"/>
    <property type="match status" value="1"/>
</dbReference>
<evidence type="ECO:0000313" key="2">
    <source>
        <dbReference type="EMBL" id="WPK10723.1"/>
    </source>
</evidence>
<name>A0ABZ0RR77_9BACI</name>
<dbReference type="RefSeq" id="WP_319835898.1">
    <property type="nucleotide sequence ID" value="NZ_CP137624.1"/>
</dbReference>